<sequence>MVVNAEAAELESPMDSKFSSSKLTGKISENGITLEPWNIVKVSQTFTSMTKVYAKPQTTRIIEPNATMSQQRLDWDNDWENLVDSEPLEFRVYTEVDGENLTVYGWDDMPSCVKFKQNVENGKYTYSNNAADVIYNQKNKYNYVLCTLPGYTWDDLSNFTANDAKPIVSEEVKDSKELVFGPWIVESFGTSYNNERTFGKAAKITFDTPLPIIVAPAPNAILTFDGKNENAVITFMTTDGNFKAVINGENYTVQNITPNTNKSVALPLNGATTVDIYADGLSRININEQGLTAIDLTNAPALNMIQLAGNALTELDVTGNPLLTGIYAEKNAIASMDLTNNTALKVLSVYDNNISGTLDLSAMTALSKVDIDNNKVTELLLPNHSYLVEVDCENNQLTNIDIAGRNGLRDINIYGNKIKSLDLSGLGALESLYAGANEITEVKNLADCKVIETLNISLNRLTDIDISVAPTITGLYLYNNEISTLDISNNPNISWMNVSDNHIGALDLSRLTNLRLLHANNNELKELDLSHSPYCGQLTVGNNNISKLDLSNLASLFWLKVDGNNLTELDVTNNAYLSLLECGNNKLTSLDISKNTYLRRLAAEGNMLTSIDITSNKDLCGITLQDNAMDAQTINDMIDRLIDVSEMAPVEGSEWITMLDISRMPGTQNANIAAAQAKGWNVTAEISSGIDDIDMNNGKIASVSYYTVSGMALGSAVPQPGYYIVRITFTDGRTVSRKCFVE</sequence>
<name>A0ABX2B4X3_9BACT</name>
<dbReference type="InterPro" id="IPR032675">
    <property type="entry name" value="LRR_dom_sf"/>
</dbReference>
<evidence type="ECO:0000256" key="2">
    <source>
        <dbReference type="ARBA" id="ARBA00022737"/>
    </source>
</evidence>
<keyword evidence="4" id="KW-1185">Reference proteome</keyword>
<keyword evidence="1" id="KW-0433">Leucine-rich repeat</keyword>
<keyword evidence="2" id="KW-0677">Repeat</keyword>
<dbReference type="InterPro" id="IPR052574">
    <property type="entry name" value="CDIRP"/>
</dbReference>
<evidence type="ECO:0000313" key="3">
    <source>
        <dbReference type="EMBL" id="NPE25518.1"/>
    </source>
</evidence>
<dbReference type="Gene3D" id="3.80.10.10">
    <property type="entry name" value="Ribonuclease Inhibitor"/>
    <property type="match status" value="2"/>
</dbReference>
<dbReference type="Proteomes" id="UP000820977">
    <property type="component" value="Unassembled WGS sequence"/>
</dbReference>
<dbReference type="PANTHER" id="PTHR47566">
    <property type="match status" value="1"/>
</dbReference>
<reference evidence="3 4" key="1">
    <citation type="submission" date="2020-05" db="EMBL/GenBank/DDBJ databases">
        <title>Distinct polysaccharide utilization as determinants for interspecies competition between intestinal Prevotella spp.</title>
        <authorList>
            <person name="Galvez E.J.C."/>
            <person name="Iljazovic A."/>
            <person name="Strowig T."/>
        </authorList>
    </citation>
    <scope>NUCLEOTIDE SEQUENCE [LARGE SCALE GENOMIC DNA]</scope>
    <source>
        <strain evidence="3 4">PCHR</strain>
    </source>
</reference>
<dbReference type="RefSeq" id="WP_172344985.1">
    <property type="nucleotide sequence ID" value="NZ_CATJFF010000097.1"/>
</dbReference>
<gene>
    <name evidence="3" type="ORF">HPS54_08340</name>
</gene>
<proteinExistence type="predicted"/>
<evidence type="ECO:0000256" key="1">
    <source>
        <dbReference type="ARBA" id="ARBA00022614"/>
    </source>
</evidence>
<organism evidence="3 4">
    <name type="scientific">Xylanibacter caecicola</name>
    <dbReference type="NCBI Taxonomy" id="2736294"/>
    <lineage>
        <taxon>Bacteria</taxon>
        <taxon>Pseudomonadati</taxon>
        <taxon>Bacteroidota</taxon>
        <taxon>Bacteroidia</taxon>
        <taxon>Bacteroidales</taxon>
        <taxon>Prevotellaceae</taxon>
        <taxon>Xylanibacter</taxon>
    </lineage>
</organism>
<dbReference type="SUPFAM" id="SSF52058">
    <property type="entry name" value="L domain-like"/>
    <property type="match status" value="2"/>
</dbReference>
<comment type="caution">
    <text evidence="3">The sequence shown here is derived from an EMBL/GenBank/DDBJ whole genome shotgun (WGS) entry which is preliminary data.</text>
</comment>
<evidence type="ECO:0008006" key="5">
    <source>
        <dbReference type="Google" id="ProtNLM"/>
    </source>
</evidence>
<evidence type="ECO:0000313" key="4">
    <source>
        <dbReference type="Proteomes" id="UP000820977"/>
    </source>
</evidence>
<protein>
    <recommendedName>
        <fullName evidence="5">Leucine-rich repeat domain-containing protein</fullName>
    </recommendedName>
</protein>
<dbReference type="PANTHER" id="PTHR47566:SF1">
    <property type="entry name" value="PROTEIN NUD1"/>
    <property type="match status" value="1"/>
</dbReference>
<dbReference type="EMBL" id="JABKKJ010000013">
    <property type="protein sequence ID" value="NPE25518.1"/>
    <property type="molecule type" value="Genomic_DNA"/>
</dbReference>
<accession>A0ABX2B4X3</accession>